<dbReference type="SUPFAM" id="SSF49265">
    <property type="entry name" value="Fibronectin type III"/>
    <property type="match status" value="1"/>
</dbReference>
<dbReference type="EMBL" id="DSUJ01000008">
    <property type="protein sequence ID" value="HFI91812.1"/>
    <property type="molecule type" value="Genomic_DNA"/>
</dbReference>
<dbReference type="InterPro" id="IPR036116">
    <property type="entry name" value="FN3_sf"/>
</dbReference>
<evidence type="ECO:0008006" key="3">
    <source>
        <dbReference type="Google" id="ProtNLM"/>
    </source>
</evidence>
<dbReference type="AlphaFoldDB" id="A0A7V2ZKV8"/>
<protein>
    <recommendedName>
        <fullName evidence="3">Fibronectin type-III domain-containing protein</fullName>
    </recommendedName>
</protein>
<sequence length="691" mass="77548">MKRLKQTTQLSILLISILFVFLSSNEVKAQFTNVWMSAGSLHSWYSEIGSELEEAFVRRQQYGMQWPAIYKAQDMQAARGFWIGAKNFTDENGNNFPYKVVTIGPRNPMFYAAYPVKMELVSKFDAPIVTVDGNLTYEKSVTIDRVEDTLKADRMIINVVNTQLGVTMERKIYQFSQQYHDNYIVYEYTFTNTGNTDGDPEIELPNNTIQDMYVFWTYRNAVNASTRYVIGNSTGWGKNTMNDARGDGVKPDPAGEQFRCQFSWHGYTGEKDVSYDNIGGPIWSLNSNALLYNASDDTIGRLGATQFLGVVTLHADKSATDKSDDPAQPSHTSYLDSDDDKFLGGRDNAFNIARMTTQYEFMANTGHMSPRHADLVEPSGDFALQRTNPNLGNTGGFSFNNGYGPYTLGPGESVRIVMVEGANGLSRAEQIRVGRLFKTGGITAIDKDRIVIDSGRVKIMETFQRATENFNSGWNIPQPPRPPKTFEVQGLGDRIALSWSVDGSDPNPPTGFRIYRAMNDYFRDYTLIAELPADARSFDDVTAIRGFSYFYYITAVGADQPGGPGTPPGKLESSRYYTQTYEPATLKRPPEKGLSKIRIVPNPYVIDSDFRYSGRYDDDKISFFNLPTNCTIKIYTELGELIKTIEHKGSGDNYWYNVTSSNQIVASGIYIAVFTDNDTGESKIEKFAIIR</sequence>
<dbReference type="InterPro" id="IPR013783">
    <property type="entry name" value="Ig-like_fold"/>
</dbReference>
<dbReference type="RefSeq" id="WP_304143697.1">
    <property type="nucleotide sequence ID" value="NZ_JAOAIE010000031.1"/>
</dbReference>
<accession>A0A7V2ZKV8</accession>
<evidence type="ECO:0000256" key="1">
    <source>
        <dbReference type="SAM" id="MobiDB-lite"/>
    </source>
</evidence>
<organism evidence="2">
    <name type="scientific">Ignavibacterium album</name>
    <dbReference type="NCBI Taxonomy" id="591197"/>
    <lineage>
        <taxon>Bacteria</taxon>
        <taxon>Pseudomonadati</taxon>
        <taxon>Ignavibacteriota</taxon>
        <taxon>Ignavibacteria</taxon>
        <taxon>Ignavibacteriales</taxon>
        <taxon>Ignavibacteriaceae</taxon>
        <taxon>Ignavibacterium</taxon>
    </lineage>
</organism>
<dbReference type="Gene3D" id="2.60.40.10">
    <property type="entry name" value="Immunoglobulins"/>
    <property type="match status" value="1"/>
</dbReference>
<feature type="region of interest" description="Disordered" evidence="1">
    <location>
        <begin position="318"/>
        <end position="339"/>
    </location>
</feature>
<comment type="caution">
    <text evidence="2">The sequence shown here is derived from an EMBL/GenBank/DDBJ whole genome shotgun (WGS) entry which is preliminary data.</text>
</comment>
<gene>
    <name evidence="2" type="ORF">ENS31_09845</name>
</gene>
<evidence type="ECO:0000313" key="2">
    <source>
        <dbReference type="EMBL" id="HFI91812.1"/>
    </source>
</evidence>
<dbReference type="Gene3D" id="2.60.40.4070">
    <property type="match status" value="1"/>
</dbReference>
<reference evidence="2" key="1">
    <citation type="journal article" date="2020" name="mSystems">
        <title>Genome- and Community-Level Interaction Insights into Carbon Utilization and Element Cycling Functions of Hydrothermarchaeota in Hydrothermal Sediment.</title>
        <authorList>
            <person name="Zhou Z."/>
            <person name="Liu Y."/>
            <person name="Xu W."/>
            <person name="Pan J."/>
            <person name="Luo Z.H."/>
            <person name="Li M."/>
        </authorList>
    </citation>
    <scope>NUCLEOTIDE SEQUENCE [LARGE SCALE GENOMIC DNA]</scope>
    <source>
        <strain evidence="2">SpSt-479</strain>
    </source>
</reference>
<name>A0A7V2ZKV8_9BACT</name>
<proteinExistence type="predicted"/>